<evidence type="ECO:0000313" key="1">
    <source>
        <dbReference type="EMBL" id="CAD1472959.1"/>
    </source>
</evidence>
<gene>
    <name evidence="1" type="ORF">MHI_LOCUS346543</name>
</gene>
<protein>
    <submittedName>
        <fullName evidence="1">Uncharacterized protein</fullName>
    </submittedName>
</protein>
<sequence length="313" mass="35401">MHSSSAWLRDKEFVLQVALENSRKSNCARMRALTNLAYECAYELKEKKKKKRKKKKEKKKRSCNVSQSIDFPFRRREMKITRNSLFKHSATLLTLCCLLHLSESKDSVTGRARTSRAESKLFGKYPTGGLISFNPEHELLRIDWDVSIPFISIPLEYKVGENGEVPALFNINTKSLGIVGLIVSLLGVISPLFSKTHQQYNYRSVDNGGTQWSQMGNTINEMMFNNDYVAPCMQRIVCSMVSVAAHSENPTSTDKIIDGLSSHSWFKDVTNGTIIEDAVITGRKGSHDCARIYKDCLITPKLLKTMMSEFGIL</sequence>
<name>A0A6V7H1S8_9HYME</name>
<proteinExistence type="predicted"/>
<organism evidence="1 2">
    <name type="scientific">Heterotrigona itama</name>
    <dbReference type="NCBI Taxonomy" id="395501"/>
    <lineage>
        <taxon>Eukaryota</taxon>
        <taxon>Metazoa</taxon>
        <taxon>Ecdysozoa</taxon>
        <taxon>Arthropoda</taxon>
        <taxon>Hexapoda</taxon>
        <taxon>Insecta</taxon>
        <taxon>Pterygota</taxon>
        <taxon>Neoptera</taxon>
        <taxon>Endopterygota</taxon>
        <taxon>Hymenoptera</taxon>
        <taxon>Apocrita</taxon>
        <taxon>Aculeata</taxon>
        <taxon>Apoidea</taxon>
        <taxon>Anthophila</taxon>
        <taxon>Apidae</taxon>
        <taxon>Heterotrigona</taxon>
    </lineage>
</organism>
<keyword evidence="2" id="KW-1185">Reference proteome</keyword>
<reference evidence="1" key="1">
    <citation type="submission" date="2020-07" db="EMBL/GenBank/DDBJ databases">
        <authorList>
            <person name="Nazaruddin N."/>
        </authorList>
    </citation>
    <scope>NUCLEOTIDE SEQUENCE</scope>
</reference>
<comment type="caution">
    <text evidence="1">The sequence shown here is derived from an EMBL/GenBank/DDBJ whole genome shotgun (WGS) entry which is preliminary data.</text>
</comment>
<accession>A0A6V7H1S8</accession>
<dbReference type="AlphaFoldDB" id="A0A6V7H1S8"/>
<dbReference type="OrthoDB" id="6436512at2759"/>
<dbReference type="EMBL" id="CAJDYZ010005961">
    <property type="protein sequence ID" value="CAD1472959.1"/>
    <property type="molecule type" value="Genomic_DNA"/>
</dbReference>
<dbReference type="Proteomes" id="UP000752696">
    <property type="component" value="Unassembled WGS sequence"/>
</dbReference>
<evidence type="ECO:0000313" key="2">
    <source>
        <dbReference type="Proteomes" id="UP000752696"/>
    </source>
</evidence>